<keyword evidence="3" id="KW-1185">Reference proteome</keyword>
<proteinExistence type="predicted"/>
<evidence type="ECO:0000313" key="3">
    <source>
        <dbReference type="Proteomes" id="UP000317316"/>
    </source>
</evidence>
<dbReference type="SUPFAM" id="SSF141371">
    <property type="entry name" value="PilZ domain-like"/>
    <property type="match status" value="1"/>
</dbReference>
<comment type="caution">
    <text evidence="2">The sequence shown here is derived from an EMBL/GenBank/DDBJ whole genome shotgun (WGS) entry which is preliminary data.</text>
</comment>
<protein>
    <submittedName>
        <fullName evidence="2">PilZ domain-containing protein</fullName>
    </submittedName>
</protein>
<dbReference type="RefSeq" id="WP_142537470.1">
    <property type="nucleotide sequence ID" value="NZ_BMIE01000001.1"/>
</dbReference>
<feature type="domain" description="PilZ" evidence="1">
    <location>
        <begin position="39"/>
        <end position="100"/>
    </location>
</feature>
<dbReference type="OrthoDB" id="2354159at2"/>
<dbReference type="AlphaFoldDB" id="A0A544TED3"/>
<accession>A0A544TED3</accession>
<gene>
    <name evidence="2" type="ORF">FG382_03295</name>
</gene>
<reference evidence="2 3" key="1">
    <citation type="submission" date="2019-05" db="EMBL/GenBank/DDBJ databases">
        <title>Psychrobacillus vulpis sp. nov., a new species isolated from feces of a red fox that inhabits in The Tablas de Daimiel Natural Park, Albacete, Spain.</title>
        <authorList>
            <person name="Rodriguez M."/>
            <person name="Reina J.C."/>
            <person name="Bejar V."/>
            <person name="Llamas I."/>
        </authorList>
    </citation>
    <scope>NUCLEOTIDE SEQUENCE [LARGE SCALE GENOMIC DNA]</scope>
    <source>
        <strain evidence="2 3">NEAU-3TGS17</strain>
    </source>
</reference>
<sequence>MQYKRKESFRYTFTEPCKATFRLIKDAHGLTEKEISNKGICEIIDISPHGLKIFTEFSIAIDKQIHVEINFTLDESPIDLVGEFVWSHRKINGYEYGINLPEDTYTEQFIINELKNVRRKSLDMRK</sequence>
<dbReference type="GO" id="GO:0035438">
    <property type="term" value="F:cyclic-di-GMP binding"/>
    <property type="evidence" value="ECO:0007669"/>
    <property type="project" value="InterPro"/>
</dbReference>
<organism evidence="2 3">
    <name type="scientific">Psychrobacillus lasiicapitis</name>
    <dbReference type="NCBI Taxonomy" id="1636719"/>
    <lineage>
        <taxon>Bacteria</taxon>
        <taxon>Bacillati</taxon>
        <taxon>Bacillota</taxon>
        <taxon>Bacilli</taxon>
        <taxon>Bacillales</taxon>
        <taxon>Bacillaceae</taxon>
        <taxon>Psychrobacillus</taxon>
    </lineage>
</organism>
<name>A0A544TED3_9BACI</name>
<evidence type="ECO:0000259" key="1">
    <source>
        <dbReference type="Pfam" id="PF07238"/>
    </source>
</evidence>
<dbReference type="EMBL" id="VDGH01000002">
    <property type="protein sequence ID" value="TQR15746.1"/>
    <property type="molecule type" value="Genomic_DNA"/>
</dbReference>
<dbReference type="Proteomes" id="UP000317316">
    <property type="component" value="Unassembled WGS sequence"/>
</dbReference>
<dbReference type="InterPro" id="IPR009875">
    <property type="entry name" value="PilZ_domain"/>
</dbReference>
<dbReference type="Gene3D" id="2.40.10.220">
    <property type="entry name" value="predicted glycosyltransferase like domains"/>
    <property type="match status" value="1"/>
</dbReference>
<dbReference type="Pfam" id="PF07238">
    <property type="entry name" value="PilZ"/>
    <property type="match status" value="1"/>
</dbReference>
<evidence type="ECO:0000313" key="2">
    <source>
        <dbReference type="EMBL" id="TQR15746.1"/>
    </source>
</evidence>